<dbReference type="SUPFAM" id="SSF53335">
    <property type="entry name" value="S-adenosyl-L-methionine-dependent methyltransferases"/>
    <property type="match status" value="1"/>
</dbReference>
<dbReference type="InterPro" id="IPR052220">
    <property type="entry name" value="METTL25"/>
</dbReference>
<feature type="domain" description="Methyltransferase" evidence="2">
    <location>
        <begin position="125"/>
        <end position="314"/>
    </location>
</feature>
<keyword evidence="3" id="KW-0489">Methyltransferase</keyword>
<keyword evidence="4" id="KW-1185">Reference proteome</keyword>
<dbReference type="Proteomes" id="UP001604277">
    <property type="component" value="Unassembled WGS sequence"/>
</dbReference>
<accession>A0ABD1R5T6</accession>
<dbReference type="InterPro" id="IPR029063">
    <property type="entry name" value="SAM-dependent_MTases_sf"/>
</dbReference>
<dbReference type="PANTHER" id="PTHR12496:SF0">
    <property type="entry name" value="METHYLTRANSFERASE DOMAIN-CONTAINING PROTEIN"/>
    <property type="match status" value="1"/>
</dbReference>
<evidence type="ECO:0000259" key="2">
    <source>
        <dbReference type="Pfam" id="PF13679"/>
    </source>
</evidence>
<reference evidence="4" key="1">
    <citation type="submission" date="2024-07" db="EMBL/GenBank/DDBJ databases">
        <title>Two chromosome-level genome assemblies of Korean endemic species Abeliophyllum distichum and Forsythia ovata (Oleaceae).</title>
        <authorList>
            <person name="Jang H."/>
        </authorList>
    </citation>
    <scope>NUCLEOTIDE SEQUENCE [LARGE SCALE GENOMIC DNA]</scope>
</reference>
<feature type="region of interest" description="Disordered" evidence="1">
    <location>
        <begin position="236"/>
        <end position="263"/>
    </location>
</feature>
<name>A0ABD1R5T6_9LAMI</name>
<evidence type="ECO:0000313" key="3">
    <source>
        <dbReference type="EMBL" id="KAL2483800.1"/>
    </source>
</evidence>
<organism evidence="3 4">
    <name type="scientific">Forsythia ovata</name>
    <dbReference type="NCBI Taxonomy" id="205694"/>
    <lineage>
        <taxon>Eukaryota</taxon>
        <taxon>Viridiplantae</taxon>
        <taxon>Streptophyta</taxon>
        <taxon>Embryophyta</taxon>
        <taxon>Tracheophyta</taxon>
        <taxon>Spermatophyta</taxon>
        <taxon>Magnoliopsida</taxon>
        <taxon>eudicotyledons</taxon>
        <taxon>Gunneridae</taxon>
        <taxon>Pentapetalae</taxon>
        <taxon>asterids</taxon>
        <taxon>lamiids</taxon>
        <taxon>Lamiales</taxon>
        <taxon>Oleaceae</taxon>
        <taxon>Forsythieae</taxon>
        <taxon>Forsythia</taxon>
    </lineage>
</organism>
<dbReference type="InterPro" id="IPR025714">
    <property type="entry name" value="Methyltranfer_dom"/>
</dbReference>
<evidence type="ECO:0000256" key="1">
    <source>
        <dbReference type="SAM" id="MobiDB-lite"/>
    </source>
</evidence>
<dbReference type="PANTHER" id="PTHR12496">
    <property type="entry name" value="CGI-41 METHYLTRANSFERASE"/>
    <property type="match status" value="1"/>
</dbReference>
<evidence type="ECO:0000313" key="4">
    <source>
        <dbReference type="Proteomes" id="UP001604277"/>
    </source>
</evidence>
<dbReference type="GO" id="GO:0008168">
    <property type="term" value="F:methyltransferase activity"/>
    <property type="evidence" value="ECO:0007669"/>
    <property type="project" value="UniProtKB-KW"/>
</dbReference>
<protein>
    <submittedName>
        <fullName evidence="3">S-adenosyl-L-methionine-dependent methyltransferase superfamily protein</fullName>
    </submittedName>
</protein>
<dbReference type="EMBL" id="JBFOLJ010000013">
    <property type="protein sequence ID" value="KAL2483800.1"/>
    <property type="molecule type" value="Genomic_DNA"/>
</dbReference>
<dbReference type="AlphaFoldDB" id="A0ABD1R5T6"/>
<dbReference type="Pfam" id="PF13679">
    <property type="entry name" value="Methyltransf_32"/>
    <property type="match status" value="1"/>
</dbReference>
<comment type="caution">
    <text evidence="3">The sequence shown here is derived from an EMBL/GenBank/DDBJ whole genome shotgun (WGS) entry which is preliminary data.</text>
</comment>
<sequence>MASGGECKYSCKTASETLEWIHAIINFLKPYRFFLDAHVVNFFKERLWEAVDKEWMDCLRKEPVDNLLRIPSGAVQDHWPASLKEFVLTLRSLSLPREQADLQKAFPGLQVSLLNNVLAQGMNHKKKHEIEALSAVIGSIASRVGVDTIVDVGSGQGYLSQVLSFEYQLSVIAIDASSHHGRITDARAERIKKHYAAKLRKYQYGLENRGLITPKTVTCRVLSPDMLKALSNSLLQKDDQKPNNDGGNVNEKPLEGSAGNELTSSLHANGKPSLVLAGLHACGDLSVTMLRTFIECTDVRAVISIGCCYNLLSEGIIEADTQCGFPMSKGVKSAGLLLGKNARDLACQSAERWRGLGEAAGLHNFELHAFRAAFQMVLFQHYPEIIIKSPAIGRQGKALRRQHHRRILESSADIAESLSQKNCKKEASCSVDSCTESADTKGSTCNDAVSFHEESSHWSSRNCEANPIDRYSMFVKFCRSGLHRLGLHNSEDIEFSGLWKQVEPFSELIGPYWTLRAALGPVLETLLLLDRLLFLQESSNMVEAVMLPIFDAVLSPRNVALIAKKL</sequence>
<keyword evidence="3" id="KW-0808">Transferase</keyword>
<proteinExistence type="predicted"/>
<dbReference type="GO" id="GO:0032259">
    <property type="term" value="P:methylation"/>
    <property type="evidence" value="ECO:0007669"/>
    <property type="project" value="UniProtKB-KW"/>
</dbReference>
<gene>
    <name evidence="3" type="ORF">Fot_45244</name>
</gene>